<dbReference type="EMBL" id="FNCJ01000026">
    <property type="protein sequence ID" value="SDI55894.1"/>
    <property type="molecule type" value="Genomic_DNA"/>
</dbReference>
<evidence type="ECO:0000256" key="2">
    <source>
        <dbReference type="ARBA" id="ARBA00010942"/>
    </source>
</evidence>
<feature type="region of interest" description="Disordered" evidence="10">
    <location>
        <begin position="1036"/>
        <end position="1073"/>
    </location>
</feature>
<organism evidence="11 12">
    <name type="scientific">Paraburkholderia phenazinium</name>
    <dbReference type="NCBI Taxonomy" id="60549"/>
    <lineage>
        <taxon>Bacteria</taxon>
        <taxon>Pseudomonadati</taxon>
        <taxon>Pseudomonadota</taxon>
        <taxon>Betaproteobacteria</taxon>
        <taxon>Burkholderiales</taxon>
        <taxon>Burkholderiaceae</taxon>
        <taxon>Paraburkholderia</taxon>
    </lineage>
</organism>
<keyword evidence="5 9" id="KW-0997">Cell inner membrane</keyword>
<evidence type="ECO:0000256" key="10">
    <source>
        <dbReference type="SAM" id="MobiDB-lite"/>
    </source>
</evidence>
<feature type="transmembrane region" description="Helical" evidence="9">
    <location>
        <begin position="344"/>
        <end position="363"/>
    </location>
</feature>
<dbReference type="Gene3D" id="3.30.70.1320">
    <property type="entry name" value="Multidrug efflux transporter AcrB pore domain like"/>
    <property type="match status" value="1"/>
</dbReference>
<dbReference type="Gene3D" id="1.20.1640.10">
    <property type="entry name" value="Multidrug efflux transporter AcrB transmembrane domain"/>
    <property type="match status" value="2"/>
</dbReference>
<keyword evidence="8 9" id="KW-0472">Membrane</keyword>
<dbReference type="Proteomes" id="UP000199706">
    <property type="component" value="Unassembled WGS sequence"/>
</dbReference>
<dbReference type="FunFam" id="1.20.1640.10:FF:000001">
    <property type="entry name" value="Efflux pump membrane transporter"/>
    <property type="match status" value="1"/>
</dbReference>
<dbReference type="SUPFAM" id="SSF82714">
    <property type="entry name" value="Multidrug efflux transporter AcrB TolC docking domain, DN and DC subdomains"/>
    <property type="match status" value="2"/>
</dbReference>
<evidence type="ECO:0000256" key="8">
    <source>
        <dbReference type="ARBA" id="ARBA00023136"/>
    </source>
</evidence>
<dbReference type="RefSeq" id="WP_090694248.1">
    <property type="nucleotide sequence ID" value="NZ_CADERL010000015.1"/>
</dbReference>
<keyword evidence="7 9" id="KW-1133">Transmembrane helix</keyword>
<name>A0A1G8LJN2_9BURK</name>
<dbReference type="Gene3D" id="3.30.2090.10">
    <property type="entry name" value="Multidrug efflux transporter AcrB TolC docking domain, DN and DC subdomains"/>
    <property type="match status" value="2"/>
</dbReference>
<dbReference type="PANTHER" id="PTHR32063:SF24">
    <property type="entry name" value="CATION EFFLUX SYSTEM (ACRB_ACRD_ACRF FAMILY)"/>
    <property type="match status" value="1"/>
</dbReference>
<accession>A0A1G8LJN2</accession>
<dbReference type="GO" id="GO:0042910">
    <property type="term" value="F:xenobiotic transmembrane transporter activity"/>
    <property type="evidence" value="ECO:0007669"/>
    <property type="project" value="TreeGrafter"/>
</dbReference>
<evidence type="ECO:0000256" key="3">
    <source>
        <dbReference type="ARBA" id="ARBA00022448"/>
    </source>
</evidence>
<dbReference type="GO" id="GO:0005886">
    <property type="term" value="C:plasma membrane"/>
    <property type="evidence" value="ECO:0007669"/>
    <property type="project" value="UniProtKB-SubCell"/>
</dbReference>
<evidence type="ECO:0000313" key="11">
    <source>
        <dbReference type="EMBL" id="SDI55894.1"/>
    </source>
</evidence>
<evidence type="ECO:0000256" key="9">
    <source>
        <dbReference type="RuleBase" id="RU364070"/>
    </source>
</evidence>
<keyword evidence="4" id="KW-1003">Cell membrane</keyword>
<feature type="transmembrane region" description="Helical" evidence="9">
    <location>
        <begin position="12"/>
        <end position="35"/>
    </location>
</feature>
<keyword evidence="6 9" id="KW-0812">Transmembrane</keyword>
<dbReference type="Pfam" id="PF00873">
    <property type="entry name" value="ACR_tran"/>
    <property type="match status" value="1"/>
</dbReference>
<feature type="transmembrane region" description="Helical" evidence="9">
    <location>
        <begin position="928"/>
        <end position="953"/>
    </location>
</feature>
<proteinExistence type="inferred from homology"/>
<dbReference type="NCBIfam" id="NF000282">
    <property type="entry name" value="RND_permease_1"/>
    <property type="match status" value="1"/>
</dbReference>
<dbReference type="SUPFAM" id="SSF82866">
    <property type="entry name" value="Multidrug efflux transporter AcrB transmembrane domain"/>
    <property type="match status" value="2"/>
</dbReference>
<dbReference type="InterPro" id="IPR001036">
    <property type="entry name" value="Acrflvin-R"/>
</dbReference>
<feature type="transmembrane region" description="Helical" evidence="9">
    <location>
        <begin position="1009"/>
        <end position="1031"/>
    </location>
</feature>
<protein>
    <recommendedName>
        <fullName evidence="9">Efflux pump membrane transporter</fullName>
    </recommendedName>
</protein>
<feature type="transmembrane region" description="Helical" evidence="9">
    <location>
        <begin position="877"/>
        <end position="895"/>
    </location>
</feature>
<dbReference type="InterPro" id="IPR027463">
    <property type="entry name" value="AcrB_DN_DC_subdom"/>
</dbReference>
<dbReference type="Gene3D" id="3.30.70.1440">
    <property type="entry name" value="Multidrug efflux transporter AcrB pore domain"/>
    <property type="match status" value="1"/>
</dbReference>
<keyword evidence="3 9" id="KW-0813">Transport</keyword>
<feature type="transmembrane region" description="Helical" evidence="9">
    <location>
        <begin position="537"/>
        <end position="555"/>
    </location>
</feature>
<dbReference type="FunFam" id="3.30.70.1430:FF:000001">
    <property type="entry name" value="Efflux pump membrane transporter"/>
    <property type="match status" value="1"/>
</dbReference>
<sequence length="1073" mass="115366">MNISHFCIDRPIFASVISIVITLGGALAMIALPIAQYPDITPPQITISATYPGASADVVANNVAAPIEQQVNGADNMIYMNSSSSSTGVYTLNAFFQIGTNPELAQVDVQNRVNLALPQLPSSVQSQGIQVQKKSSAFMMVIAIYSPSNRYDATYIANYANIYVLDALKRIPGANQSAIFGTPDYAMRIWLKPDRMAQLGVTAADVQRAVANQNQQFAVGRIGQSPTGTPVEQSFAVTTTGRLTDPAEFENIIIRAANGDAAIVRLKDVGRAELGQKDYSIRSRFQGKPATVIAVYQQPGANALDVSKQVHATLTAMRKQFPTGIDYDIAMDTTDFTRASISDVIHTFFEALVLVVIVVYVFLQSFRATLIPVLAVPVSIVGTFMGMLALGFSINMLTLFGMVLAIGIVVDDAIVVIENVERNMSVHKLSPKDAAKRAMDEVSGPVVAIVLVLCAVFVPVAFLGGITGQLYKQFAITIAISVVLSGVVALTLSPALAALLLKPGHHEKRGFFRWFDNSFARMTTGYSNMVKLVIKRFGVALFLFAGMIALAVVMMRTIPTSFLPPEDQGYLLGAVIMPDAASLDRTGDVSQKVTDYFLKQPAVSSVTTVDGYSLLDSQNKNNAGTFFIGFKSFDERYKFANIRTQNARAVIVDAYETLSKVKEGIILPVNPPSIPGLGTTGGTEVWIQAQGDATIGQLAQTVEDFIAKAKERPELGRVTSTFNASAQQLLVDVDRDKSETLGVPIEDVYSAMQTMFGSLYVSQFNRSSRLWQVILQAEPSYRLSPADLDQIYVRSKTDNMVPLKAVVTSKYVTGPDLITRFNNFPAVKLTVNAAPGRSSGEVIGAIEEVGNEVLPSGYNLGWSGEAYEARQSGGTSGLVFVFGLIMVFLILAAQYEKWSLPFGVLMAVPFALFGALLAILLRGLENDVYFQIGLTMLVALAAKNAILIFEFAVLNRESGESVYDAAISAASERLRPIVMTSLAFILGCVPLAIALGASANSRHSIGTGVIGGMLGATVIAVFFIPMFFYVLETMSEKSGGKKTPGPSGDEPPHDLDAGPGGPTVKPLARREDD</sequence>
<evidence type="ECO:0000256" key="5">
    <source>
        <dbReference type="ARBA" id="ARBA00022519"/>
    </source>
</evidence>
<dbReference type="PANTHER" id="PTHR32063">
    <property type="match status" value="1"/>
</dbReference>
<comment type="similarity">
    <text evidence="2 9">Belongs to the resistance-nodulation-cell division (RND) (TC 2.A.6) family.</text>
</comment>
<evidence type="ECO:0000256" key="6">
    <source>
        <dbReference type="ARBA" id="ARBA00022692"/>
    </source>
</evidence>
<dbReference type="AlphaFoldDB" id="A0A1G8LJN2"/>
<reference evidence="11 12" key="1">
    <citation type="submission" date="2016-10" db="EMBL/GenBank/DDBJ databases">
        <authorList>
            <person name="de Groot N.N."/>
        </authorList>
    </citation>
    <scope>NUCLEOTIDE SEQUENCE [LARGE SCALE GENOMIC DNA]</scope>
    <source>
        <strain evidence="11 12">LMG 2247</strain>
    </source>
</reference>
<comment type="subcellular location">
    <subcellularLocation>
        <location evidence="1 9">Cell inner membrane</location>
        <topology evidence="1 9">Multi-pass membrane protein</topology>
    </subcellularLocation>
</comment>
<evidence type="ECO:0000313" key="12">
    <source>
        <dbReference type="Proteomes" id="UP000199706"/>
    </source>
</evidence>
<feature type="transmembrane region" description="Helical" evidence="9">
    <location>
        <begin position="474"/>
        <end position="501"/>
    </location>
</feature>
<feature type="transmembrane region" description="Helical" evidence="9">
    <location>
        <begin position="974"/>
        <end position="997"/>
    </location>
</feature>
<feature type="transmembrane region" description="Helical" evidence="9">
    <location>
        <begin position="400"/>
        <end position="421"/>
    </location>
</feature>
<dbReference type="GO" id="GO:0015562">
    <property type="term" value="F:efflux transmembrane transporter activity"/>
    <property type="evidence" value="ECO:0007669"/>
    <property type="project" value="InterPro"/>
</dbReference>
<dbReference type="Gene3D" id="3.30.70.1430">
    <property type="entry name" value="Multidrug efflux transporter AcrB pore domain"/>
    <property type="match status" value="2"/>
</dbReference>
<evidence type="ECO:0000256" key="7">
    <source>
        <dbReference type="ARBA" id="ARBA00022989"/>
    </source>
</evidence>
<gene>
    <name evidence="11" type="ORF">SAMN05216466_12620</name>
</gene>
<evidence type="ECO:0000256" key="1">
    <source>
        <dbReference type="ARBA" id="ARBA00004429"/>
    </source>
</evidence>
<feature type="transmembrane region" description="Helical" evidence="9">
    <location>
        <begin position="442"/>
        <end position="462"/>
    </location>
</feature>
<evidence type="ECO:0000256" key="4">
    <source>
        <dbReference type="ARBA" id="ARBA00022475"/>
    </source>
</evidence>
<dbReference type="PRINTS" id="PR00702">
    <property type="entry name" value="ACRIFLAVINRP"/>
</dbReference>
<dbReference type="SUPFAM" id="SSF82693">
    <property type="entry name" value="Multidrug efflux transporter AcrB pore domain, PN1, PN2, PC1 and PC2 subdomains"/>
    <property type="match status" value="3"/>
</dbReference>
<feature type="transmembrane region" description="Helical" evidence="9">
    <location>
        <begin position="902"/>
        <end position="922"/>
    </location>
</feature>
<dbReference type="GO" id="GO:0009636">
    <property type="term" value="P:response to toxic substance"/>
    <property type="evidence" value="ECO:0007669"/>
    <property type="project" value="UniProtKB-ARBA"/>
</dbReference>
<dbReference type="NCBIfam" id="TIGR00915">
    <property type="entry name" value="2A0602"/>
    <property type="match status" value="1"/>
</dbReference>
<dbReference type="OrthoDB" id="9176627at2"/>
<feature type="transmembrane region" description="Helical" evidence="9">
    <location>
        <begin position="370"/>
        <end position="394"/>
    </location>
</feature>
<dbReference type="InterPro" id="IPR004764">
    <property type="entry name" value="MdtF-like"/>
</dbReference>